<dbReference type="AlphaFoldDB" id="A0A1R1YKJ7"/>
<gene>
    <name evidence="1" type="ORF">AYI69_g3122</name>
</gene>
<evidence type="ECO:0000313" key="2">
    <source>
        <dbReference type="Proteomes" id="UP000187429"/>
    </source>
</evidence>
<dbReference type="Proteomes" id="UP000187429">
    <property type="component" value="Unassembled WGS sequence"/>
</dbReference>
<keyword evidence="2" id="KW-1185">Reference proteome</keyword>
<accession>A0A1R1YKJ7</accession>
<proteinExistence type="predicted"/>
<evidence type="ECO:0000313" key="1">
    <source>
        <dbReference type="EMBL" id="OMJ27441.1"/>
    </source>
</evidence>
<sequence>MERVREELGITSVFLRTISACQRAFIKLSESKTWISDLIYKPIKAQKSTWATCSSRKIKKYCQADTAGQTLITLANRKIILSK</sequence>
<reference evidence="2" key="1">
    <citation type="submission" date="2017-01" db="EMBL/GenBank/DDBJ databases">
        <authorList>
            <person name="Wang Y."/>
            <person name="White M."/>
            <person name="Kvist S."/>
            <person name="Moncalvo J.-M."/>
        </authorList>
    </citation>
    <scope>NUCLEOTIDE SEQUENCE [LARGE SCALE GENOMIC DNA]</scope>
    <source>
        <strain evidence="2">ID-206-W2</strain>
    </source>
</reference>
<name>A0A1R1YKJ7_9FUNG</name>
<organism evidence="1 2">
    <name type="scientific">Smittium culicis</name>
    <dbReference type="NCBI Taxonomy" id="133412"/>
    <lineage>
        <taxon>Eukaryota</taxon>
        <taxon>Fungi</taxon>
        <taxon>Fungi incertae sedis</taxon>
        <taxon>Zoopagomycota</taxon>
        <taxon>Kickxellomycotina</taxon>
        <taxon>Harpellomycetes</taxon>
        <taxon>Harpellales</taxon>
        <taxon>Legeriomycetaceae</taxon>
        <taxon>Smittium</taxon>
    </lineage>
</organism>
<dbReference type="EMBL" id="LSSM01001014">
    <property type="protein sequence ID" value="OMJ27441.1"/>
    <property type="molecule type" value="Genomic_DNA"/>
</dbReference>
<comment type="caution">
    <text evidence="1">The sequence shown here is derived from an EMBL/GenBank/DDBJ whole genome shotgun (WGS) entry which is preliminary data.</text>
</comment>
<protein>
    <submittedName>
        <fullName evidence="1">Uncharacterized protein</fullName>
    </submittedName>
</protein>